<dbReference type="AlphaFoldDB" id="A0A5B0NJF1"/>
<accession>A0A5B0NJF1</accession>
<dbReference type="Proteomes" id="UP000325313">
    <property type="component" value="Unassembled WGS sequence"/>
</dbReference>
<reference evidence="1 2" key="1">
    <citation type="submission" date="2019-05" db="EMBL/GenBank/DDBJ databases">
        <title>Emergence of the Ug99 lineage of the wheat stem rust pathogen through somatic hybridization.</title>
        <authorList>
            <person name="Li F."/>
            <person name="Upadhyaya N.M."/>
            <person name="Sperschneider J."/>
            <person name="Matny O."/>
            <person name="Nguyen-Phuc H."/>
            <person name="Mago R."/>
            <person name="Raley C."/>
            <person name="Miller M.E."/>
            <person name="Silverstein K.A.T."/>
            <person name="Henningsen E."/>
            <person name="Hirsch C.D."/>
            <person name="Visser B."/>
            <person name="Pretorius Z.A."/>
            <person name="Steffenson B.J."/>
            <person name="Schwessinger B."/>
            <person name="Dodds P.N."/>
            <person name="Figueroa M."/>
        </authorList>
    </citation>
    <scope>NUCLEOTIDE SEQUENCE [LARGE SCALE GENOMIC DNA]</scope>
    <source>
        <strain evidence="1 2">Ug99</strain>
    </source>
</reference>
<evidence type="ECO:0000313" key="2">
    <source>
        <dbReference type="Proteomes" id="UP000325313"/>
    </source>
</evidence>
<dbReference type="EMBL" id="VDEP01000405">
    <property type="protein sequence ID" value="KAA1088903.1"/>
    <property type="molecule type" value="Genomic_DNA"/>
</dbReference>
<comment type="caution">
    <text evidence="1">The sequence shown here is derived from an EMBL/GenBank/DDBJ whole genome shotgun (WGS) entry which is preliminary data.</text>
</comment>
<proteinExistence type="predicted"/>
<gene>
    <name evidence="1" type="ORF">PGTUg99_034207</name>
</gene>
<sequence>MGPKYVNTWTESRLSLPPSHRPRRPLTPEALLKALAFYIFLGEHRSAAAELVHLPADGRSTFYCMIDCHGDSGSVEACSTQSGDFRLQLVYVCVSPDRAKVFVPLIPGEHHTTALLAILLIATLIQLKLAYKQL</sequence>
<organism evidence="1 2">
    <name type="scientific">Puccinia graminis f. sp. tritici</name>
    <dbReference type="NCBI Taxonomy" id="56615"/>
    <lineage>
        <taxon>Eukaryota</taxon>
        <taxon>Fungi</taxon>
        <taxon>Dikarya</taxon>
        <taxon>Basidiomycota</taxon>
        <taxon>Pucciniomycotina</taxon>
        <taxon>Pucciniomycetes</taxon>
        <taxon>Pucciniales</taxon>
        <taxon>Pucciniaceae</taxon>
        <taxon>Puccinia</taxon>
    </lineage>
</organism>
<evidence type="ECO:0000313" key="1">
    <source>
        <dbReference type="EMBL" id="KAA1088903.1"/>
    </source>
</evidence>
<name>A0A5B0NJF1_PUCGR</name>
<protein>
    <submittedName>
        <fullName evidence="1">Uncharacterized protein</fullName>
    </submittedName>
</protein>